<feature type="region of interest" description="Disordered" evidence="1">
    <location>
        <begin position="1"/>
        <end position="38"/>
    </location>
</feature>
<evidence type="ECO:0000313" key="2">
    <source>
        <dbReference type="EMBL" id="KAF3839202.1"/>
    </source>
</evidence>
<accession>A0A7J5XQ54</accession>
<sequence length="89" mass="9921">MKDMETRMDEDGDERKPREKGHDDKERDGMQNQVNVDPEPHYIIRSGGMVNLSEFVSKTSAGKSEDVMAAESVETLQHVVGDGSQRSSP</sequence>
<evidence type="ECO:0000256" key="1">
    <source>
        <dbReference type="SAM" id="MobiDB-lite"/>
    </source>
</evidence>
<dbReference type="Proteomes" id="UP000518266">
    <property type="component" value="Unassembled WGS sequence"/>
</dbReference>
<dbReference type="EMBL" id="JAAKFY010000021">
    <property type="protein sequence ID" value="KAF3839202.1"/>
    <property type="molecule type" value="Genomic_DNA"/>
</dbReference>
<keyword evidence="3" id="KW-1185">Reference proteome</keyword>
<dbReference type="AlphaFoldDB" id="A0A7J5XQ54"/>
<comment type="caution">
    <text evidence="2">The sequence shown here is derived from an EMBL/GenBank/DDBJ whole genome shotgun (WGS) entry which is preliminary data.</text>
</comment>
<name>A0A7J5XQ54_DISMA</name>
<proteinExistence type="predicted"/>
<feature type="compositionally biased region" description="Basic and acidic residues" evidence="1">
    <location>
        <begin position="1"/>
        <end position="29"/>
    </location>
</feature>
<protein>
    <submittedName>
        <fullName evidence="2">Uncharacterized protein</fullName>
    </submittedName>
</protein>
<gene>
    <name evidence="2" type="ORF">F7725_017919</name>
</gene>
<evidence type="ECO:0000313" key="3">
    <source>
        <dbReference type="Proteomes" id="UP000518266"/>
    </source>
</evidence>
<reference evidence="2 3" key="1">
    <citation type="submission" date="2020-03" db="EMBL/GenBank/DDBJ databases">
        <title>Dissostichus mawsoni Genome sequencing and assembly.</title>
        <authorList>
            <person name="Park H."/>
        </authorList>
    </citation>
    <scope>NUCLEOTIDE SEQUENCE [LARGE SCALE GENOMIC DNA]</scope>
    <source>
        <strain evidence="2">DM0001</strain>
        <tissue evidence="2">Muscle</tissue>
    </source>
</reference>
<organism evidence="2 3">
    <name type="scientific">Dissostichus mawsoni</name>
    <name type="common">Antarctic cod</name>
    <dbReference type="NCBI Taxonomy" id="36200"/>
    <lineage>
        <taxon>Eukaryota</taxon>
        <taxon>Metazoa</taxon>
        <taxon>Chordata</taxon>
        <taxon>Craniata</taxon>
        <taxon>Vertebrata</taxon>
        <taxon>Euteleostomi</taxon>
        <taxon>Actinopterygii</taxon>
        <taxon>Neopterygii</taxon>
        <taxon>Teleostei</taxon>
        <taxon>Neoteleostei</taxon>
        <taxon>Acanthomorphata</taxon>
        <taxon>Eupercaria</taxon>
        <taxon>Perciformes</taxon>
        <taxon>Notothenioidei</taxon>
        <taxon>Nototheniidae</taxon>
        <taxon>Dissostichus</taxon>
    </lineage>
</organism>